<gene>
    <name evidence="1" type="ORF">HMPREF9420_2203</name>
</gene>
<accession>E6MRT5</accession>
<dbReference type="HOGENOM" id="CLU_2864127_0_0_10"/>
<dbReference type="STRING" id="888832.HMPREF9420_2203"/>
<dbReference type="RefSeq" id="WP_007135453.1">
    <property type="nucleotide sequence ID" value="NZ_GL629647.1"/>
</dbReference>
<dbReference type="AlphaFoldDB" id="E6MRT5"/>
<organism evidence="1 2">
    <name type="scientific">Segatella salivae DSM 15606</name>
    <dbReference type="NCBI Taxonomy" id="888832"/>
    <lineage>
        <taxon>Bacteria</taxon>
        <taxon>Pseudomonadati</taxon>
        <taxon>Bacteroidota</taxon>
        <taxon>Bacteroidia</taxon>
        <taxon>Bacteroidales</taxon>
        <taxon>Prevotellaceae</taxon>
        <taxon>Segatella</taxon>
    </lineage>
</organism>
<dbReference type="Proteomes" id="UP000003874">
    <property type="component" value="Unassembled WGS sequence"/>
</dbReference>
<evidence type="ECO:0000313" key="1">
    <source>
        <dbReference type="EMBL" id="EFV03656.1"/>
    </source>
</evidence>
<sequence length="64" mass="7426">MKNIQIIEKPKGTSSCDIGISVDEWQEILTNPQITTENYREALLAFYREPEHKANTIIDYVEDI</sequence>
<keyword evidence="2" id="KW-1185">Reference proteome</keyword>
<name>E6MRT5_9BACT</name>
<dbReference type="EMBL" id="AEQO01000174">
    <property type="protein sequence ID" value="EFV03656.1"/>
    <property type="molecule type" value="Genomic_DNA"/>
</dbReference>
<proteinExistence type="predicted"/>
<protein>
    <submittedName>
        <fullName evidence="1">Uncharacterized protein</fullName>
    </submittedName>
</protein>
<comment type="caution">
    <text evidence="1">The sequence shown here is derived from an EMBL/GenBank/DDBJ whole genome shotgun (WGS) entry which is preliminary data.</text>
</comment>
<reference evidence="1 2" key="1">
    <citation type="submission" date="2010-12" db="EMBL/GenBank/DDBJ databases">
        <authorList>
            <person name="Muzny D."/>
            <person name="Qin X."/>
            <person name="Deng J."/>
            <person name="Jiang H."/>
            <person name="Liu Y."/>
            <person name="Qu J."/>
            <person name="Song X.-Z."/>
            <person name="Zhang L."/>
            <person name="Thornton R."/>
            <person name="Coyle M."/>
            <person name="Francisco L."/>
            <person name="Jackson L."/>
            <person name="Javaid M."/>
            <person name="Korchina V."/>
            <person name="Kovar C."/>
            <person name="Mata R."/>
            <person name="Mathew T."/>
            <person name="Ngo R."/>
            <person name="Nguyen L."/>
            <person name="Nguyen N."/>
            <person name="Okwuonu G."/>
            <person name="Ongeri F."/>
            <person name="Pham C."/>
            <person name="Simmons D."/>
            <person name="Wilczek-Boney K."/>
            <person name="Hale W."/>
            <person name="Jakkamsetti A."/>
            <person name="Pham P."/>
            <person name="Ruth R."/>
            <person name="San Lucas F."/>
            <person name="Warren J."/>
            <person name="Zhang J."/>
            <person name="Zhao Z."/>
            <person name="Zhou C."/>
            <person name="Zhu D."/>
            <person name="Lee S."/>
            <person name="Bess C."/>
            <person name="Blankenburg K."/>
            <person name="Forbes L."/>
            <person name="Fu Q."/>
            <person name="Gubbala S."/>
            <person name="Hirani K."/>
            <person name="Jayaseelan J.C."/>
            <person name="Lara F."/>
            <person name="Munidasa M."/>
            <person name="Palculict T."/>
            <person name="Patil S."/>
            <person name="Pu L.-L."/>
            <person name="Saada N."/>
            <person name="Tang L."/>
            <person name="Weissenberger G."/>
            <person name="Zhu Y."/>
            <person name="Hemphill L."/>
            <person name="Shang Y."/>
            <person name="Youmans B."/>
            <person name="Ayvaz T."/>
            <person name="Ross M."/>
            <person name="Santibanez J."/>
            <person name="Aqrawi P."/>
            <person name="Gross S."/>
            <person name="Joshi V."/>
            <person name="Fowler G."/>
            <person name="Nazareth L."/>
            <person name="Reid J."/>
            <person name="Worley K."/>
            <person name="Petrosino J."/>
            <person name="Highlander S."/>
            <person name="Gibbs R."/>
        </authorList>
    </citation>
    <scope>NUCLEOTIDE SEQUENCE [LARGE SCALE GENOMIC DNA]</scope>
    <source>
        <strain evidence="1 2">DSM 15606</strain>
    </source>
</reference>
<evidence type="ECO:0000313" key="2">
    <source>
        <dbReference type="Proteomes" id="UP000003874"/>
    </source>
</evidence>
<dbReference type="OrthoDB" id="9802640at2"/>